<dbReference type="Proteomes" id="UP000006620">
    <property type="component" value="Chromosome"/>
</dbReference>
<evidence type="ECO:0000313" key="10">
    <source>
        <dbReference type="EMBL" id="AEI43849.1"/>
    </source>
</evidence>
<dbReference type="Gene3D" id="2.40.128.10">
    <property type="match status" value="1"/>
</dbReference>
<dbReference type="CDD" id="cd18832">
    <property type="entry name" value="GH43_GsAbnA-like"/>
    <property type="match status" value="1"/>
</dbReference>
<evidence type="ECO:0000256" key="5">
    <source>
        <dbReference type="PIRSR" id="PIRSR606710-1"/>
    </source>
</evidence>
<name>F8FE90_PAEMK</name>
<dbReference type="SUPFAM" id="SSF75005">
    <property type="entry name" value="Arabinanase/levansucrase/invertase"/>
    <property type="match status" value="1"/>
</dbReference>
<keyword evidence="3 7" id="KW-0378">Hydrolase</keyword>
<dbReference type="KEGG" id="pms:KNP414_05325"/>
<evidence type="ECO:0000256" key="4">
    <source>
        <dbReference type="ARBA" id="ARBA00023295"/>
    </source>
</evidence>
<evidence type="ECO:0000256" key="3">
    <source>
        <dbReference type="ARBA" id="ARBA00022801"/>
    </source>
</evidence>
<reference evidence="10 11" key="2">
    <citation type="journal article" date="2013" name="Genome Announc.">
        <title>Genome Sequence of Growth-Improving Paenibacillus mucilaginosus Strain KNP414.</title>
        <authorList>
            <person name="Lu J.J."/>
            <person name="Wang J.F."/>
            <person name="Hu X.F."/>
        </authorList>
    </citation>
    <scope>NUCLEOTIDE SEQUENCE [LARGE SCALE GENOMIC DNA]</scope>
    <source>
        <strain evidence="10 11">KNP414</strain>
    </source>
</reference>
<dbReference type="InterPro" id="IPR050727">
    <property type="entry name" value="GH43_arabinanases"/>
</dbReference>
<keyword evidence="8" id="KW-0732">Signal</keyword>
<organism evidence="10 11">
    <name type="scientific">Paenibacillus mucilaginosus (strain KNP414)</name>
    <dbReference type="NCBI Taxonomy" id="1036673"/>
    <lineage>
        <taxon>Bacteria</taxon>
        <taxon>Bacillati</taxon>
        <taxon>Bacillota</taxon>
        <taxon>Bacilli</taxon>
        <taxon>Bacillales</taxon>
        <taxon>Paenibacillaceae</taxon>
        <taxon>Paenibacillus</taxon>
    </lineage>
</organism>
<dbReference type="Gene3D" id="2.115.10.20">
    <property type="entry name" value="Glycosyl hydrolase domain, family 43"/>
    <property type="match status" value="1"/>
</dbReference>
<keyword evidence="4 7" id="KW-0326">Glycosidase</keyword>
<protein>
    <submittedName>
        <fullName evidence="10">YxiA</fullName>
    </submittedName>
</protein>
<dbReference type="PANTHER" id="PTHR43301:SF3">
    <property type="entry name" value="ARABINAN ENDO-1,5-ALPHA-L-ARABINOSIDASE A-RELATED"/>
    <property type="match status" value="1"/>
</dbReference>
<evidence type="ECO:0000256" key="6">
    <source>
        <dbReference type="PIRSR" id="PIRSR606710-2"/>
    </source>
</evidence>
<feature type="chain" id="PRO_5003377011" evidence="8">
    <location>
        <begin position="27"/>
        <end position="508"/>
    </location>
</feature>
<dbReference type="RefSeq" id="WP_013919002.1">
    <property type="nucleotide sequence ID" value="NC_015690.1"/>
</dbReference>
<evidence type="ECO:0000256" key="2">
    <source>
        <dbReference type="ARBA" id="ARBA00009865"/>
    </source>
</evidence>
<evidence type="ECO:0000259" key="9">
    <source>
        <dbReference type="Pfam" id="PF16369"/>
    </source>
</evidence>
<dbReference type="AlphaFoldDB" id="F8FE90"/>
<accession>F8FE90</accession>
<sequence length="508" mass="54714">MNTKAAVKVLIPVVLGAAVFSAAVLADSYQYNNALQQKNGGAGGEAMNRTAPEFKNASVHDPSVIKAGDTFYVFGSHLAAAKTNDLVSWDLVATGVTAGNPLIPNVKEELKETLEWAQTNTLWAADVIQLADGRYYMYYNACKGDSPRSALGVAVADGIEGPYKDQGILLKSGMWGEPSEDGTVYDAKIHPNAVDPDVFFDKEGKLWMVYGSYSGGIFILKMDPATGKPLPGQGYGKKLLGGNHSRIEGPYIQYSPETDYYYLFLSYGGLDADGGYNIRTARSKAPDGPYVDAQGQDLIEAKADPALPLFDDRSVEPYGVKLMGSHLFPREEGALGEGPANGYVSPGHNSTYYDDKTGKYFLIFHARFPDRGEHHEIRVHEMYMNAQGWPVAAPLRYAGDSAGNTGRLTKVTAQEAAGTYQLVNHGKDISAEIKESAAIELTKGGRITGAASGTFKLEDGGRAELTLDGTVYHGVFVTGWDEAQQKEVLTFSALSEQGTAVWGVRSGR</sequence>
<evidence type="ECO:0000313" key="11">
    <source>
        <dbReference type="Proteomes" id="UP000006620"/>
    </source>
</evidence>
<dbReference type="HOGENOM" id="CLU_009397_1_2_9"/>
<feature type="active site" description="Proton acceptor" evidence="5">
    <location>
        <position position="61"/>
    </location>
</feature>
<feature type="signal peptide" evidence="8">
    <location>
        <begin position="1"/>
        <end position="26"/>
    </location>
</feature>
<evidence type="ECO:0000256" key="7">
    <source>
        <dbReference type="RuleBase" id="RU361187"/>
    </source>
</evidence>
<comment type="pathway">
    <text evidence="1">Glycan metabolism; L-arabinan degradation.</text>
</comment>
<evidence type="ECO:0000256" key="8">
    <source>
        <dbReference type="SAM" id="SignalP"/>
    </source>
</evidence>
<proteinExistence type="inferred from homology"/>
<feature type="site" description="Important for catalytic activity, responsible for pKa modulation of the active site Glu and correct orientation of both the proton donor and substrate" evidence="6">
    <location>
        <position position="195"/>
    </location>
</feature>
<dbReference type="GO" id="GO:0005975">
    <property type="term" value="P:carbohydrate metabolic process"/>
    <property type="evidence" value="ECO:0007669"/>
    <property type="project" value="InterPro"/>
</dbReference>
<gene>
    <name evidence="10" type="primary">yxiA</name>
    <name evidence="10" type="ordered locus">KNP414_05325</name>
</gene>
<dbReference type="InterPro" id="IPR023296">
    <property type="entry name" value="Glyco_hydro_beta-prop_sf"/>
</dbReference>
<reference evidence="11" key="1">
    <citation type="submission" date="2011-06" db="EMBL/GenBank/DDBJ databases">
        <title>Complete genome sequence of Paenibacillus mucilaginosus KNP414.</title>
        <authorList>
            <person name="Wang J."/>
            <person name="Hu S."/>
            <person name="Hu X."/>
            <person name="Zhang B."/>
            <person name="Dong D."/>
            <person name="Zhang S."/>
            <person name="Zhao K."/>
            <person name="Wu D."/>
        </authorList>
    </citation>
    <scope>NUCLEOTIDE SEQUENCE [LARGE SCALE GENOMIC DNA]</scope>
    <source>
        <strain evidence="11">KNP414</strain>
    </source>
</reference>
<feature type="active site" description="Proton donor" evidence="5">
    <location>
        <position position="248"/>
    </location>
</feature>
<dbReference type="InterPro" id="IPR006710">
    <property type="entry name" value="Glyco_hydro_43"/>
</dbReference>
<dbReference type="PANTHER" id="PTHR43301">
    <property type="entry name" value="ARABINAN ENDO-1,5-ALPHA-L-ARABINOSIDASE"/>
    <property type="match status" value="1"/>
</dbReference>
<comment type="similarity">
    <text evidence="2 7">Belongs to the glycosyl hydrolase 43 family.</text>
</comment>
<feature type="domain" description="Extracellular endo-alpha-(1-&gt;5)-L-arabinanase C-terminal" evidence="9">
    <location>
        <begin position="394"/>
        <end position="503"/>
    </location>
</feature>
<dbReference type="Pfam" id="PF16369">
    <property type="entry name" value="GH43_C"/>
    <property type="match status" value="1"/>
</dbReference>
<dbReference type="EMBL" id="CP002869">
    <property type="protein sequence ID" value="AEI43849.1"/>
    <property type="molecule type" value="Genomic_DNA"/>
</dbReference>
<dbReference type="PATRIC" id="fig|1036673.3.peg.4936"/>
<dbReference type="InterPro" id="IPR032291">
    <property type="entry name" value="Abn2_C"/>
</dbReference>
<dbReference type="Pfam" id="PF04616">
    <property type="entry name" value="Glyco_hydro_43"/>
    <property type="match status" value="1"/>
</dbReference>
<dbReference type="GO" id="GO:0004553">
    <property type="term" value="F:hydrolase activity, hydrolyzing O-glycosyl compounds"/>
    <property type="evidence" value="ECO:0007669"/>
    <property type="project" value="InterPro"/>
</dbReference>
<evidence type="ECO:0000256" key="1">
    <source>
        <dbReference type="ARBA" id="ARBA00004834"/>
    </source>
</evidence>